<dbReference type="RefSeq" id="XP_003282866.1">
    <property type="nucleotide sequence ID" value="XM_003282818.1"/>
</dbReference>
<dbReference type="OMA" id="CIFRVII"/>
<reference evidence="10" key="1">
    <citation type="journal article" date="2011" name="Genome Biol.">
        <title>Comparative genomics of the social amoebae Dictyostelium discoideum and Dictyostelium purpureum.</title>
        <authorList>
            <consortium name="US DOE Joint Genome Institute (JGI-PGF)"/>
            <person name="Sucgang R."/>
            <person name="Kuo A."/>
            <person name="Tian X."/>
            <person name="Salerno W."/>
            <person name="Parikh A."/>
            <person name="Feasley C.L."/>
            <person name="Dalin E."/>
            <person name="Tu H."/>
            <person name="Huang E."/>
            <person name="Barry K."/>
            <person name="Lindquist E."/>
            <person name="Shapiro H."/>
            <person name="Bruce D."/>
            <person name="Schmutz J."/>
            <person name="Salamov A."/>
            <person name="Fey P."/>
            <person name="Gaudet P."/>
            <person name="Anjard C."/>
            <person name="Babu M.M."/>
            <person name="Basu S."/>
            <person name="Bushmanova Y."/>
            <person name="van der Wel H."/>
            <person name="Katoh-Kurasawa M."/>
            <person name="Dinh C."/>
            <person name="Coutinho P.M."/>
            <person name="Saito T."/>
            <person name="Elias M."/>
            <person name="Schaap P."/>
            <person name="Kay R.R."/>
            <person name="Henrissat B."/>
            <person name="Eichinger L."/>
            <person name="Rivero F."/>
            <person name="Putnam N.H."/>
            <person name="West C.M."/>
            <person name="Loomis W.F."/>
            <person name="Chisholm R.L."/>
            <person name="Shaulsky G."/>
            <person name="Strassmann J.E."/>
            <person name="Queller D.C."/>
            <person name="Kuspa A."/>
            <person name="Grigoriev I.V."/>
        </authorList>
    </citation>
    <scope>NUCLEOTIDE SEQUENCE [LARGE SCALE GENOMIC DNA]</scope>
    <source>
        <strain evidence="10">QSDP1</strain>
    </source>
</reference>
<dbReference type="SUPFAM" id="SSF103473">
    <property type="entry name" value="MFS general substrate transporter"/>
    <property type="match status" value="1"/>
</dbReference>
<dbReference type="AlphaFoldDB" id="F0Z629"/>
<name>F0Z629_DICPU</name>
<dbReference type="Pfam" id="PF07690">
    <property type="entry name" value="MFS_1"/>
    <property type="match status" value="2"/>
</dbReference>
<evidence type="ECO:0000313" key="10">
    <source>
        <dbReference type="Proteomes" id="UP000001064"/>
    </source>
</evidence>
<dbReference type="Proteomes" id="UP000001064">
    <property type="component" value="Unassembled WGS sequence"/>
</dbReference>
<evidence type="ECO:0000256" key="7">
    <source>
        <dbReference type="SAM" id="Phobius"/>
    </source>
</evidence>
<dbReference type="GO" id="GO:0016020">
    <property type="term" value="C:membrane"/>
    <property type="evidence" value="ECO:0007669"/>
    <property type="project" value="UniProtKB-SubCell"/>
</dbReference>
<evidence type="ECO:0000313" key="9">
    <source>
        <dbReference type="EMBL" id="EGC40530.1"/>
    </source>
</evidence>
<sequence>MNKIINKSRDIIKRIRYSKVSLLIAISFALFTDMVCYGIILPIIPLVMEKEYHKSQVTTGFLFSMFSLGCLIGTPIFGIASDRVGRKIPFIIGMIMLALSTILFAYGHFLVVLFLARFVQGLSSAAAWVIGLSMIADIFPNDQFGTASGTVIGGNTIGALIGPIIGGIAYEHFGYVVPFYISALFAIVDLFIRICLVSDKALEQFKKKKELKQNLITLDNSYIVSNQDIENNSDTIKDSGGIHRNNNKQDKSKYNKLHDQETEDTFTQEIIHDNNNINNQDIDGGDGANLSTTATETKGIKSSISSSSSSLDKSEIINYNNDEYFSDTEKEKNSIGVIILGSDQDNTLESINLEKKENNINSFSLNQMNEERDFYKNALKRKDVWILLVLIILFAIGLSSLEPLLPLIIENKFKKSTSYTSLLFGMFTLPFLFLSPMAGWLTDNNYIRRTKMTFIGAIISSICFPFISKTNHLAVLFIVIILIGSGLALFFSPVIPILTYVLDPKGVGNNNGKILSLFCVFYSIGICIGPIFSTVVKVHLSFLAFTLSYSILLMISTVIFNIYFIKKPTSISESF</sequence>
<keyword evidence="2" id="KW-0813">Transport</keyword>
<dbReference type="InterPro" id="IPR020846">
    <property type="entry name" value="MFS_dom"/>
</dbReference>
<dbReference type="PROSITE" id="PS50850">
    <property type="entry name" value="MFS"/>
    <property type="match status" value="1"/>
</dbReference>
<feature type="transmembrane region" description="Helical" evidence="7">
    <location>
        <begin position="542"/>
        <end position="565"/>
    </location>
</feature>
<accession>F0Z629</accession>
<keyword evidence="5 7" id="KW-0472">Membrane</keyword>
<dbReference type="STRING" id="5786.F0Z629"/>
<dbReference type="CDD" id="cd17325">
    <property type="entry name" value="MFS_MdtG_SLC18_like"/>
    <property type="match status" value="1"/>
</dbReference>
<evidence type="ECO:0000256" key="4">
    <source>
        <dbReference type="ARBA" id="ARBA00022989"/>
    </source>
</evidence>
<dbReference type="eggNOG" id="KOG3764">
    <property type="taxonomic scope" value="Eukaryota"/>
</dbReference>
<dbReference type="EMBL" id="GL870941">
    <property type="protein sequence ID" value="EGC40530.1"/>
    <property type="molecule type" value="Genomic_DNA"/>
</dbReference>
<feature type="transmembrane region" description="Helical" evidence="7">
    <location>
        <begin position="514"/>
        <end position="536"/>
    </location>
</feature>
<dbReference type="VEuPathDB" id="AmoebaDB:DICPUDRAFT_73858"/>
<feature type="transmembrane region" description="Helical" evidence="7">
    <location>
        <begin position="151"/>
        <end position="170"/>
    </location>
</feature>
<keyword evidence="10" id="KW-1185">Reference proteome</keyword>
<feature type="compositionally biased region" description="Basic and acidic residues" evidence="6">
    <location>
        <begin position="235"/>
        <end position="253"/>
    </location>
</feature>
<dbReference type="GO" id="GO:0022857">
    <property type="term" value="F:transmembrane transporter activity"/>
    <property type="evidence" value="ECO:0000318"/>
    <property type="project" value="GO_Central"/>
</dbReference>
<gene>
    <name evidence="9" type="ORF">DICPUDRAFT_73858</name>
</gene>
<dbReference type="InterPro" id="IPR050930">
    <property type="entry name" value="MFS_Vesicular_Transporter"/>
</dbReference>
<feature type="transmembrane region" description="Helical" evidence="7">
    <location>
        <begin position="91"/>
        <end position="116"/>
    </location>
</feature>
<evidence type="ECO:0000256" key="1">
    <source>
        <dbReference type="ARBA" id="ARBA00004141"/>
    </source>
</evidence>
<feature type="transmembrane region" description="Helical" evidence="7">
    <location>
        <begin position="122"/>
        <end position="139"/>
    </location>
</feature>
<feature type="transmembrane region" description="Helical" evidence="7">
    <location>
        <begin position="176"/>
        <end position="196"/>
    </location>
</feature>
<dbReference type="PANTHER" id="PTHR23506:SF23">
    <property type="entry name" value="GH10249P"/>
    <property type="match status" value="1"/>
</dbReference>
<dbReference type="GeneID" id="10503354"/>
<evidence type="ECO:0000256" key="6">
    <source>
        <dbReference type="SAM" id="MobiDB-lite"/>
    </source>
</evidence>
<evidence type="ECO:0000256" key="5">
    <source>
        <dbReference type="ARBA" id="ARBA00023136"/>
    </source>
</evidence>
<feature type="transmembrane region" description="Helical" evidence="7">
    <location>
        <begin position="20"/>
        <end position="48"/>
    </location>
</feature>
<keyword evidence="3 7" id="KW-0812">Transmembrane</keyword>
<organism evidence="9 10">
    <name type="scientific">Dictyostelium purpureum</name>
    <name type="common">Slime mold</name>
    <dbReference type="NCBI Taxonomy" id="5786"/>
    <lineage>
        <taxon>Eukaryota</taxon>
        <taxon>Amoebozoa</taxon>
        <taxon>Evosea</taxon>
        <taxon>Eumycetozoa</taxon>
        <taxon>Dictyostelia</taxon>
        <taxon>Dictyosteliales</taxon>
        <taxon>Dictyosteliaceae</taxon>
        <taxon>Dictyostelium</taxon>
    </lineage>
</organism>
<dbReference type="PANTHER" id="PTHR23506">
    <property type="entry name" value="GH10249P"/>
    <property type="match status" value="1"/>
</dbReference>
<feature type="transmembrane region" description="Helical" evidence="7">
    <location>
        <begin position="474"/>
        <end position="502"/>
    </location>
</feature>
<evidence type="ECO:0000256" key="3">
    <source>
        <dbReference type="ARBA" id="ARBA00022692"/>
    </source>
</evidence>
<dbReference type="OrthoDB" id="18494at2759"/>
<feature type="transmembrane region" description="Helical" evidence="7">
    <location>
        <begin position="60"/>
        <end position="79"/>
    </location>
</feature>
<evidence type="ECO:0000259" key="8">
    <source>
        <dbReference type="PROSITE" id="PS50850"/>
    </source>
</evidence>
<feature type="region of interest" description="Disordered" evidence="6">
    <location>
        <begin position="234"/>
        <end position="253"/>
    </location>
</feature>
<feature type="transmembrane region" description="Helical" evidence="7">
    <location>
        <begin position="421"/>
        <end position="440"/>
    </location>
</feature>
<comment type="subcellular location">
    <subcellularLocation>
        <location evidence="1">Membrane</location>
        <topology evidence="1">Multi-pass membrane protein</topology>
    </subcellularLocation>
</comment>
<dbReference type="InParanoid" id="F0Z629"/>
<evidence type="ECO:0000256" key="2">
    <source>
        <dbReference type="ARBA" id="ARBA00022448"/>
    </source>
</evidence>
<dbReference type="KEGG" id="dpp:DICPUDRAFT_73858"/>
<dbReference type="InterPro" id="IPR011701">
    <property type="entry name" value="MFS"/>
</dbReference>
<feature type="transmembrane region" description="Helical" evidence="7">
    <location>
        <begin position="384"/>
        <end position="401"/>
    </location>
</feature>
<dbReference type="InterPro" id="IPR036259">
    <property type="entry name" value="MFS_trans_sf"/>
</dbReference>
<keyword evidence="4 7" id="KW-1133">Transmembrane helix</keyword>
<protein>
    <recommendedName>
        <fullName evidence="8">Major facilitator superfamily (MFS) profile domain-containing protein</fullName>
    </recommendedName>
</protein>
<dbReference type="Gene3D" id="1.20.1250.20">
    <property type="entry name" value="MFS general substrate transporter like domains"/>
    <property type="match status" value="2"/>
</dbReference>
<proteinExistence type="predicted"/>
<feature type="domain" description="Major facilitator superfamily (MFS) profile" evidence="8">
    <location>
        <begin position="22"/>
        <end position="569"/>
    </location>
</feature>
<feature type="region of interest" description="Disordered" evidence="6">
    <location>
        <begin position="274"/>
        <end position="306"/>
    </location>
</feature>
<feature type="transmembrane region" description="Helical" evidence="7">
    <location>
        <begin position="452"/>
        <end position="468"/>
    </location>
</feature>